<keyword evidence="3" id="KW-1185">Reference proteome</keyword>
<dbReference type="SUPFAM" id="SSF51735">
    <property type="entry name" value="NAD(P)-binding Rossmann-fold domains"/>
    <property type="match status" value="1"/>
</dbReference>
<gene>
    <name evidence="2" type="ORF">E6W39_07535</name>
</gene>
<dbReference type="InterPro" id="IPR036291">
    <property type="entry name" value="NAD(P)-bd_dom_sf"/>
</dbReference>
<accession>A0A540WDT2</accession>
<dbReference type="Pfam" id="PF13460">
    <property type="entry name" value="NAD_binding_10"/>
    <property type="match status" value="1"/>
</dbReference>
<dbReference type="EMBL" id="VIGB01000003">
    <property type="protein sequence ID" value="TQF07193.1"/>
    <property type="molecule type" value="Genomic_DNA"/>
</dbReference>
<evidence type="ECO:0000313" key="3">
    <source>
        <dbReference type="Proteomes" id="UP000319103"/>
    </source>
</evidence>
<dbReference type="InterPro" id="IPR016040">
    <property type="entry name" value="NAD(P)-bd_dom"/>
</dbReference>
<sequence length="213" mass="21972">MFGAGGRAGRRAVAEAARRGHEVTAVVRDPAKYPELTADGVTVVAGDVTDRASVAALTAGHDAVISAAGNYDVPADEFFPAAARALAAGLADSGVHRLVAVGIGTVLEAAPGVPLHDTEGFPPEHRGFSIGHTGELTVWQQAPEALDWVVLAPPPTFLDADGERTGRYRTGGTGLLELPADAPLFRYADLAVALVDEAEAPRHHRALVAVAHG</sequence>
<dbReference type="AlphaFoldDB" id="A0A540WDT2"/>
<protein>
    <submittedName>
        <fullName evidence="2">NAD-dependent epimerase/dehydratase family protein</fullName>
    </submittedName>
</protein>
<evidence type="ECO:0000259" key="1">
    <source>
        <dbReference type="Pfam" id="PF13460"/>
    </source>
</evidence>
<comment type="caution">
    <text evidence="2">The sequence shown here is derived from an EMBL/GenBank/DDBJ whole genome shotgun (WGS) entry which is preliminary data.</text>
</comment>
<evidence type="ECO:0000313" key="2">
    <source>
        <dbReference type="EMBL" id="TQF07193.1"/>
    </source>
</evidence>
<proteinExistence type="predicted"/>
<dbReference type="GO" id="GO:0016646">
    <property type="term" value="F:oxidoreductase activity, acting on the CH-NH group of donors, NAD or NADP as acceptor"/>
    <property type="evidence" value="ECO:0007669"/>
    <property type="project" value="TreeGrafter"/>
</dbReference>
<name>A0A540WDT2_9ACTN</name>
<dbReference type="Gene3D" id="3.40.50.720">
    <property type="entry name" value="NAD(P)-binding Rossmann-like Domain"/>
    <property type="match status" value="1"/>
</dbReference>
<dbReference type="PANTHER" id="PTHR43355:SF2">
    <property type="entry name" value="FLAVIN REDUCTASE (NADPH)"/>
    <property type="match status" value="1"/>
</dbReference>
<feature type="domain" description="NAD(P)-binding" evidence="1">
    <location>
        <begin position="3"/>
        <end position="173"/>
    </location>
</feature>
<reference evidence="2 3" key="1">
    <citation type="submission" date="2019-06" db="EMBL/GenBank/DDBJ databases">
        <title>Description of Kitasatospora acidophila sp. nov. isolated from pine grove soil, and reclassification of Streptomyces novaecaesareae to Kitasatospora novaeceasareae comb. nov.</title>
        <authorList>
            <person name="Kim M.J."/>
        </authorList>
    </citation>
    <scope>NUCLEOTIDE SEQUENCE [LARGE SCALE GENOMIC DNA]</scope>
    <source>
        <strain evidence="2 3">MMS16-CNU292</strain>
    </source>
</reference>
<dbReference type="PANTHER" id="PTHR43355">
    <property type="entry name" value="FLAVIN REDUCTASE (NADPH)"/>
    <property type="match status" value="1"/>
</dbReference>
<organism evidence="2 3">
    <name type="scientific">Kitasatospora acidiphila</name>
    <dbReference type="NCBI Taxonomy" id="2567942"/>
    <lineage>
        <taxon>Bacteria</taxon>
        <taxon>Bacillati</taxon>
        <taxon>Actinomycetota</taxon>
        <taxon>Actinomycetes</taxon>
        <taxon>Kitasatosporales</taxon>
        <taxon>Streptomycetaceae</taxon>
        <taxon>Kitasatospora</taxon>
    </lineage>
</organism>
<dbReference type="InterPro" id="IPR051606">
    <property type="entry name" value="Polyketide_Oxido-like"/>
</dbReference>
<dbReference type="OrthoDB" id="3191258at2"/>
<dbReference type="Proteomes" id="UP000319103">
    <property type="component" value="Unassembled WGS sequence"/>
</dbReference>